<dbReference type="RefSeq" id="WP_084291038.1">
    <property type="nucleotide sequence ID" value="NZ_FWYB01000012.1"/>
</dbReference>
<name>A0A1W2EFB2_9SPHI</name>
<reference evidence="1 2" key="1">
    <citation type="submission" date="2017-04" db="EMBL/GenBank/DDBJ databases">
        <authorList>
            <person name="Afonso C.L."/>
            <person name="Miller P.J."/>
            <person name="Scott M.A."/>
            <person name="Spackman E."/>
            <person name="Goraichik I."/>
            <person name="Dimitrov K.M."/>
            <person name="Suarez D.L."/>
            <person name="Swayne D.E."/>
        </authorList>
    </citation>
    <scope>NUCLEOTIDE SEQUENCE [LARGE SCALE GENOMIC DNA]</scope>
    <source>
        <strain evidence="1 2">DSM 19625</strain>
    </source>
</reference>
<keyword evidence="2" id="KW-1185">Reference proteome</keyword>
<proteinExistence type="predicted"/>
<dbReference type="Proteomes" id="UP000192678">
    <property type="component" value="Unassembled WGS sequence"/>
</dbReference>
<protein>
    <submittedName>
        <fullName evidence="1">Uncharacterized protein</fullName>
    </submittedName>
</protein>
<dbReference type="AlphaFoldDB" id="A0A1W2EFB2"/>
<dbReference type="OrthoDB" id="905286at2"/>
<sequence length="627" mass="70506">MSTLLFPRIYFKGHMSFDPSLANNFEKLYDIANVKLIVPPGETLSSLKSKLPEAMNGSWNNFGTHYARFQDMEVSSVSTKPGENDTTDALVGNTLSLDGKLVDSNPITDNGTQVFFNELRIGDNALGIKLKSTSRMYARLLIFRGRNQMKAEVDQGVGPATNASAVWEVCFAKEDIEFSNATNSAFLHKIQEAMTSEDVQGITMRFHTYRTLYYQNGIMNQTVQTPKTRNELAKYYADGKNFSNPAYSIVSGFIGLWQKTELKGHPQGRYLYRVQQENNILNTAIVEANESLKRLTLDLGETVPEVNKSLEKANLGPLKLSVIYNGTEHLLETLQPEQYNQEAYEKNAGLIDVDLSGISADVWRAISLGSYKLQGDGNNTLVERDDVIIVEKRDAYLDEKEKLTMPIPVRYKGQPAASGSIIAIAKYDTNGAYIETLDSAIVGDKGYFTFEYIPSEPGYNSFIFKLQSDNETIPKFPPRLDVQQYHLNVRVLGFDDQLEANTPDSQLTWSWIYENILSLYDVLNPVMSRKGIDVPLDNRNRIEFLAEKILKFISKDNFESSTYMPVTRELTNGKRKLLERWCNLVIAGINPPEPIQEVAFHFKNNVESIGHPSLFGKCPVAHGKLPG</sequence>
<accession>A0A1W2EFB2</accession>
<evidence type="ECO:0000313" key="2">
    <source>
        <dbReference type="Proteomes" id="UP000192678"/>
    </source>
</evidence>
<organism evidence="1 2">
    <name type="scientific">Pedobacter nyackensis</name>
    <dbReference type="NCBI Taxonomy" id="475255"/>
    <lineage>
        <taxon>Bacteria</taxon>
        <taxon>Pseudomonadati</taxon>
        <taxon>Bacteroidota</taxon>
        <taxon>Sphingobacteriia</taxon>
        <taxon>Sphingobacteriales</taxon>
        <taxon>Sphingobacteriaceae</taxon>
        <taxon>Pedobacter</taxon>
    </lineage>
</organism>
<dbReference type="EMBL" id="FWYB01000012">
    <property type="protein sequence ID" value="SMD08401.1"/>
    <property type="molecule type" value="Genomic_DNA"/>
</dbReference>
<evidence type="ECO:0000313" key="1">
    <source>
        <dbReference type="EMBL" id="SMD08401.1"/>
    </source>
</evidence>
<gene>
    <name evidence="1" type="ORF">SAMN04488101_11220</name>
</gene>